<dbReference type="Pfam" id="PF23271">
    <property type="entry name" value="HEAT_GCN1"/>
    <property type="match status" value="1"/>
</dbReference>
<keyword evidence="6" id="KW-1185">Reference proteome</keyword>
<sequence>LVNLVLDALGSASHDRRTSAGLTLGDLVRKLDGGVTDSSHSIIVSKVIPIFGGIISDPLSIPSKRQGVFVGLTEILSTSRVTDYGATITPLIRVGLGDGDQQVREAAVLAFDALQLVLGPKVFDEIVPHLLDALSSEQHEDSRAALDALTQLVSIKPTLLIPVLVPILIKEEPIPIVHIKTLQALLSNSTNSSSVTLLSLLQQQRKLVNILSALFNSYGSSDADQPEYNDAINDILKSISTNCAKDTNGVLIDMFMGFLFDMANSSIKQLSDDLDNNSLSRVTLAFFCIDSIYTNCSQHGFHNMNKYTIEWLNVTLSLLVESSTADMNMSFIPSTLTKLCASIQKPNIAKHAPIFQRTISQSYAQRNSARTKSQRQQTSSESNDTFVHGFTLPKILTPILAIYNYTLLESRTEEHQEKEAAIAGIIDLINYTNPTTLALYVTSGITGPLIRFLSERSNISSSASASTSSSGSTSIMSSSAANAAALEAAANAVRANVIYALSLLLEKTSKNMRPFLPQLQRTFVKFLVVPPASLSNPASSTFAGSISSGESTVKARCQLGLEKLVGLQPRLDPLVTELVNIIRTYLSYPSSALAKSSCVIAVNVLRSILTHVNSSGLTLSDASRLSIEQLFVFGSSDTSSASEEAGETATTTTTTGQRAANLLSLTSSSTSSSSISSPLSGDAHDTDSLQVAVTNILPVIFLSSSSSSSSASTKPTTTTTASGSAASSSLFKHLKLTTPDDLSSSNTSALTSKLLLNISVLSSLTKTSSTSSATSSNDELLTLIFCNLQLLFTTRYNNSEVVTSIISDDKQFSAFVKSLELFKLYFALKTPTANTAESANQPSSSLLLETTIKNVFLPSLALSSTTAITTSTSYNALFVQLVNVLKYLAKHTASTTSTPSNVLYDCLPTNLYYEIINSVFDFVRSHHIPLKFASERCLLYLLFLKSNTSTPNPADGAGNRVFDAFVAHCFADELTASSSASVAMGLKKKKKLVVDYYSRVLSKLSVSTEDPDYVDSD</sequence>
<evidence type="ECO:0000259" key="4">
    <source>
        <dbReference type="Pfam" id="PF23271"/>
    </source>
</evidence>
<reference evidence="6" key="1">
    <citation type="submission" date="2017-01" db="EMBL/GenBank/DDBJ databases">
        <authorList>
            <person name="Wang Y."/>
            <person name="White M."/>
            <person name="Kvist S."/>
            <person name="Moncalvo J.-M."/>
        </authorList>
    </citation>
    <scope>NUCLEOTIDE SEQUENCE [LARGE SCALE GENOMIC DNA]</scope>
    <source>
        <strain evidence="6">COL-18-3</strain>
    </source>
</reference>
<dbReference type="EMBL" id="LSSK01000487">
    <property type="protein sequence ID" value="OMH83173.1"/>
    <property type="molecule type" value="Genomic_DNA"/>
</dbReference>
<dbReference type="Proteomes" id="UP000188320">
    <property type="component" value="Unassembled WGS sequence"/>
</dbReference>
<gene>
    <name evidence="5" type="ORF">AX774_g3324</name>
</gene>
<evidence type="ECO:0000313" key="6">
    <source>
        <dbReference type="Proteomes" id="UP000188320"/>
    </source>
</evidence>
<dbReference type="InterPro" id="IPR016024">
    <property type="entry name" value="ARM-type_fold"/>
</dbReference>
<feature type="non-terminal residue" evidence="5">
    <location>
        <position position="1"/>
    </location>
</feature>
<dbReference type="InterPro" id="IPR021133">
    <property type="entry name" value="HEAT_type_2"/>
</dbReference>
<dbReference type="GO" id="GO:0005829">
    <property type="term" value="C:cytosol"/>
    <property type="evidence" value="ECO:0007669"/>
    <property type="project" value="TreeGrafter"/>
</dbReference>
<dbReference type="GO" id="GO:0019887">
    <property type="term" value="F:protein kinase regulator activity"/>
    <property type="evidence" value="ECO:0007669"/>
    <property type="project" value="TreeGrafter"/>
</dbReference>
<dbReference type="PROSITE" id="PS50077">
    <property type="entry name" value="HEAT_REPEAT"/>
    <property type="match status" value="1"/>
</dbReference>
<dbReference type="GO" id="GO:0034198">
    <property type="term" value="P:cellular response to amino acid starvation"/>
    <property type="evidence" value="ECO:0007669"/>
    <property type="project" value="TreeGrafter"/>
</dbReference>
<dbReference type="InterPro" id="IPR057546">
    <property type="entry name" value="HEAT_GCN1"/>
</dbReference>
<dbReference type="GO" id="GO:0006417">
    <property type="term" value="P:regulation of translation"/>
    <property type="evidence" value="ECO:0007669"/>
    <property type="project" value="TreeGrafter"/>
</dbReference>
<organism evidence="5 6">
    <name type="scientific">Zancudomyces culisetae</name>
    <name type="common">Gut fungus</name>
    <name type="synonym">Smittium culisetae</name>
    <dbReference type="NCBI Taxonomy" id="1213189"/>
    <lineage>
        <taxon>Eukaryota</taxon>
        <taxon>Fungi</taxon>
        <taxon>Fungi incertae sedis</taxon>
        <taxon>Zoopagomycota</taxon>
        <taxon>Kickxellomycotina</taxon>
        <taxon>Harpellomycetes</taxon>
        <taxon>Harpellales</taxon>
        <taxon>Legeriomycetaceae</taxon>
        <taxon>Zancudomyces</taxon>
    </lineage>
</organism>
<proteinExistence type="predicted"/>
<feature type="domain" description="Stalled ribosome sensor GCN1-like HEAT repeats region" evidence="4">
    <location>
        <begin position="161"/>
        <end position="394"/>
    </location>
</feature>
<dbReference type="Gene3D" id="1.25.10.10">
    <property type="entry name" value="Leucine-rich Repeat Variant"/>
    <property type="match status" value="1"/>
</dbReference>
<accession>A0A1R1PQI8</accession>
<dbReference type="InterPro" id="IPR011989">
    <property type="entry name" value="ARM-like"/>
</dbReference>
<dbReference type="PANTHER" id="PTHR23346">
    <property type="entry name" value="TRANSLATIONAL ACTIVATOR GCN1-RELATED"/>
    <property type="match status" value="1"/>
</dbReference>
<evidence type="ECO:0000256" key="2">
    <source>
        <dbReference type="PROSITE-ProRule" id="PRU00103"/>
    </source>
</evidence>
<evidence type="ECO:0000256" key="1">
    <source>
        <dbReference type="ARBA" id="ARBA00022737"/>
    </source>
</evidence>
<dbReference type="SUPFAM" id="SSF48371">
    <property type="entry name" value="ARM repeat"/>
    <property type="match status" value="1"/>
</dbReference>
<feature type="region of interest" description="Disordered" evidence="3">
    <location>
        <begin position="638"/>
        <end position="657"/>
    </location>
</feature>
<name>A0A1R1PQI8_ZANCU</name>
<keyword evidence="1" id="KW-0677">Repeat</keyword>
<feature type="repeat" description="HEAT" evidence="2">
    <location>
        <begin position="88"/>
        <end position="125"/>
    </location>
</feature>
<comment type="caution">
    <text evidence="5">The sequence shown here is derived from an EMBL/GenBank/DDBJ whole genome shotgun (WGS) entry which is preliminary data.</text>
</comment>
<dbReference type="OrthoDB" id="5148094at2759"/>
<evidence type="ECO:0000256" key="3">
    <source>
        <dbReference type="SAM" id="MobiDB-lite"/>
    </source>
</evidence>
<evidence type="ECO:0000313" key="5">
    <source>
        <dbReference type="EMBL" id="OMH83173.1"/>
    </source>
</evidence>
<dbReference type="PANTHER" id="PTHR23346:SF7">
    <property type="entry name" value="STALLED RIBOSOME SENSOR GCN1"/>
    <property type="match status" value="1"/>
</dbReference>
<dbReference type="AlphaFoldDB" id="A0A1R1PQI8"/>
<protein>
    <submittedName>
        <fullName evidence="5">Translational activator gcn1</fullName>
    </submittedName>
</protein>